<dbReference type="EMBL" id="UGOB01000001">
    <property type="protein sequence ID" value="STX44488.1"/>
    <property type="molecule type" value="Genomic_DNA"/>
</dbReference>
<dbReference type="EMBL" id="LNYE01000022">
    <property type="protein sequence ID" value="KTD11105.1"/>
    <property type="molecule type" value="Genomic_DNA"/>
</dbReference>
<evidence type="ECO:0000313" key="6">
    <source>
        <dbReference type="Proteomes" id="UP000054691"/>
    </source>
</evidence>
<dbReference type="InterPro" id="IPR051257">
    <property type="entry name" value="Diverse_CBS-Domain"/>
</dbReference>
<evidence type="ECO:0000256" key="2">
    <source>
        <dbReference type="PROSITE-ProRule" id="PRU00703"/>
    </source>
</evidence>
<dbReference type="SUPFAM" id="SSF54631">
    <property type="entry name" value="CBS-domain pair"/>
    <property type="match status" value="1"/>
</dbReference>
<dbReference type="PANTHER" id="PTHR43080">
    <property type="entry name" value="CBS DOMAIN-CONTAINING PROTEIN CBSX3, MITOCHONDRIAL"/>
    <property type="match status" value="1"/>
</dbReference>
<organism evidence="5 7">
    <name type="scientific">Legionella gratiana</name>
    <dbReference type="NCBI Taxonomy" id="45066"/>
    <lineage>
        <taxon>Bacteria</taxon>
        <taxon>Pseudomonadati</taxon>
        <taxon>Pseudomonadota</taxon>
        <taxon>Gammaproteobacteria</taxon>
        <taxon>Legionellales</taxon>
        <taxon>Legionellaceae</taxon>
        <taxon>Legionella</taxon>
    </lineage>
</organism>
<feature type="domain" description="CBS" evidence="3">
    <location>
        <begin position="131"/>
        <end position="187"/>
    </location>
</feature>
<dbReference type="AlphaFoldDB" id="A0A378JBK5"/>
<keyword evidence="1 2" id="KW-0129">CBS domain</keyword>
<evidence type="ECO:0000313" key="4">
    <source>
        <dbReference type="EMBL" id="KTD11105.1"/>
    </source>
</evidence>
<dbReference type="SMART" id="SM00116">
    <property type="entry name" value="CBS"/>
    <property type="match status" value="2"/>
</dbReference>
<evidence type="ECO:0000259" key="3">
    <source>
        <dbReference type="PROSITE" id="PS51371"/>
    </source>
</evidence>
<feature type="domain" description="CBS" evidence="3">
    <location>
        <begin position="62"/>
        <end position="123"/>
    </location>
</feature>
<name>A0A378JBK5_9GAMM</name>
<dbReference type="InterPro" id="IPR046342">
    <property type="entry name" value="CBS_dom_sf"/>
</dbReference>
<dbReference type="CDD" id="cd17775">
    <property type="entry name" value="CBS_pair_bact_arch"/>
    <property type="match status" value="1"/>
</dbReference>
<dbReference type="STRING" id="45066.Lgra_2071"/>
<reference evidence="5 7" key="2">
    <citation type="submission" date="2018-06" db="EMBL/GenBank/DDBJ databases">
        <authorList>
            <consortium name="Pathogen Informatics"/>
            <person name="Doyle S."/>
        </authorList>
    </citation>
    <scope>NUCLEOTIDE SEQUENCE [LARGE SCALE GENOMIC DNA]</scope>
    <source>
        <strain evidence="5 7">NCTC12388</strain>
    </source>
</reference>
<proteinExistence type="predicted"/>
<accession>A0A378JBK5</accession>
<dbReference type="Pfam" id="PF00571">
    <property type="entry name" value="CBS"/>
    <property type="match status" value="2"/>
</dbReference>
<keyword evidence="6" id="KW-1185">Reference proteome</keyword>
<dbReference type="Proteomes" id="UP000254476">
    <property type="component" value="Unassembled WGS sequence"/>
</dbReference>
<dbReference type="InterPro" id="IPR000644">
    <property type="entry name" value="CBS_dom"/>
</dbReference>
<dbReference type="Proteomes" id="UP000054691">
    <property type="component" value="Unassembled WGS sequence"/>
</dbReference>
<sequence>MILLPIMVLYTILKIVMRLFLYRSSAINCGLKLEALNPRCAYNIKLKQRLLWGDLMRVGEYCNRDVVVINCNESVKNAAELMRHYHVGDLVLLEKQNNLKIPIGIVTDRDLVIEVMAAGVSPESLLIRDIVTEPFNSVFENDSLFDALEIMHSKKIRRLPVINNDKALVGIITLDDFIEILAETTAKAVDVIKFQQQKEAKQRN</sequence>
<dbReference type="PANTHER" id="PTHR43080:SF2">
    <property type="entry name" value="CBS DOMAIN-CONTAINING PROTEIN"/>
    <property type="match status" value="1"/>
</dbReference>
<evidence type="ECO:0000256" key="1">
    <source>
        <dbReference type="ARBA" id="ARBA00023122"/>
    </source>
</evidence>
<evidence type="ECO:0000313" key="5">
    <source>
        <dbReference type="EMBL" id="STX44488.1"/>
    </source>
</evidence>
<protein>
    <submittedName>
        <fullName evidence="5">CBS domain protein</fullName>
    </submittedName>
</protein>
<reference evidence="4 6" key="1">
    <citation type="submission" date="2015-11" db="EMBL/GenBank/DDBJ databases">
        <title>Genomic analysis of 38 Legionella species identifies large and diverse effector repertoires.</title>
        <authorList>
            <person name="Burstein D."/>
            <person name="Amaro F."/>
            <person name="Zusman T."/>
            <person name="Lifshitz Z."/>
            <person name="Cohen O."/>
            <person name="Gilbert J.A."/>
            <person name="Pupko T."/>
            <person name="Shuman H.A."/>
            <person name="Segal G."/>
        </authorList>
    </citation>
    <scope>NUCLEOTIDE SEQUENCE [LARGE SCALE GENOMIC DNA]</scope>
    <source>
        <strain evidence="4 6">Lyon 8420412</strain>
    </source>
</reference>
<gene>
    <name evidence="4" type="ORF">Lgra_2071</name>
    <name evidence="5" type="ORF">NCTC12388_01537</name>
</gene>
<evidence type="ECO:0000313" key="7">
    <source>
        <dbReference type="Proteomes" id="UP000254476"/>
    </source>
</evidence>
<dbReference type="PROSITE" id="PS51371">
    <property type="entry name" value="CBS"/>
    <property type="match status" value="2"/>
</dbReference>
<dbReference type="RefSeq" id="WP_238584420.1">
    <property type="nucleotide sequence ID" value="NZ_CAAAHW010000003.1"/>
</dbReference>
<dbReference type="Gene3D" id="3.10.580.10">
    <property type="entry name" value="CBS-domain"/>
    <property type="match status" value="1"/>
</dbReference>